<keyword evidence="2" id="KW-0812">Transmembrane</keyword>
<accession>A0A813M3N8</accession>
<organism evidence="3 4">
    <name type="scientific">Brachionus calyciflorus</name>
    <dbReference type="NCBI Taxonomy" id="104777"/>
    <lineage>
        <taxon>Eukaryota</taxon>
        <taxon>Metazoa</taxon>
        <taxon>Spiralia</taxon>
        <taxon>Gnathifera</taxon>
        <taxon>Rotifera</taxon>
        <taxon>Eurotatoria</taxon>
        <taxon>Monogononta</taxon>
        <taxon>Pseudotrocha</taxon>
        <taxon>Ploima</taxon>
        <taxon>Brachionidae</taxon>
        <taxon>Brachionus</taxon>
    </lineage>
</organism>
<name>A0A813M3N8_9BILA</name>
<comment type="caution">
    <text evidence="3">The sequence shown here is derived from an EMBL/GenBank/DDBJ whole genome shotgun (WGS) entry which is preliminary data.</text>
</comment>
<evidence type="ECO:0000256" key="1">
    <source>
        <dbReference type="SAM" id="MobiDB-lite"/>
    </source>
</evidence>
<evidence type="ECO:0000256" key="2">
    <source>
        <dbReference type="SAM" id="Phobius"/>
    </source>
</evidence>
<dbReference type="EMBL" id="CAJNOC010000013">
    <property type="protein sequence ID" value="CAF0705799.1"/>
    <property type="molecule type" value="Genomic_DNA"/>
</dbReference>
<reference evidence="3" key="1">
    <citation type="submission" date="2021-02" db="EMBL/GenBank/DDBJ databases">
        <authorList>
            <person name="Nowell W R."/>
        </authorList>
    </citation>
    <scope>NUCLEOTIDE SEQUENCE</scope>
    <source>
        <strain evidence="3">Ploen Becks lab</strain>
    </source>
</reference>
<dbReference type="Proteomes" id="UP000663879">
    <property type="component" value="Unassembled WGS sequence"/>
</dbReference>
<dbReference type="AlphaFoldDB" id="A0A813M3N8"/>
<feature type="compositionally biased region" description="Basic residues" evidence="1">
    <location>
        <begin position="106"/>
        <end position="115"/>
    </location>
</feature>
<feature type="region of interest" description="Disordered" evidence="1">
    <location>
        <begin position="106"/>
        <end position="133"/>
    </location>
</feature>
<feature type="compositionally biased region" description="Basic residues" evidence="1">
    <location>
        <begin position="220"/>
        <end position="231"/>
    </location>
</feature>
<sequence>MASINLTTTFSPVDTIKIWNIIDCTNVYDCLEILFYVSASLLLLILLLLILMLVGLICILVKLKKYSSYDLESLPDLKRKKNNIIESSNESYSESDTDIYDLHDSKKKRVHHAQRPKSSPSRNQENKQIPMKKISRSNVQRFSYAEPKDIEENYERIKGNSKIPRAKLRNEEYYTGSDSNHKRISDVEKKSRLKRFHQQEPSIDYESEESTHVEEIRDSKNRRKRNTASVV</sequence>
<feature type="transmembrane region" description="Helical" evidence="2">
    <location>
        <begin position="33"/>
        <end position="61"/>
    </location>
</feature>
<proteinExistence type="predicted"/>
<evidence type="ECO:0000313" key="4">
    <source>
        <dbReference type="Proteomes" id="UP000663879"/>
    </source>
</evidence>
<protein>
    <submittedName>
        <fullName evidence="3">Uncharacterized protein</fullName>
    </submittedName>
</protein>
<feature type="compositionally biased region" description="Basic and acidic residues" evidence="1">
    <location>
        <begin position="209"/>
        <end position="219"/>
    </location>
</feature>
<evidence type="ECO:0000313" key="3">
    <source>
        <dbReference type="EMBL" id="CAF0705799.1"/>
    </source>
</evidence>
<keyword evidence="2" id="KW-1133">Transmembrane helix</keyword>
<keyword evidence="2" id="KW-0472">Membrane</keyword>
<feature type="compositionally biased region" description="Polar residues" evidence="1">
    <location>
        <begin position="116"/>
        <end position="127"/>
    </location>
</feature>
<feature type="region of interest" description="Disordered" evidence="1">
    <location>
        <begin position="189"/>
        <end position="231"/>
    </location>
</feature>
<keyword evidence="4" id="KW-1185">Reference proteome</keyword>
<gene>
    <name evidence="3" type="ORF">OXX778_LOCUS293</name>
</gene>